<reference evidence="1 2" key="1">
    <citation type="journal article" date="2018" name="Sci. Rep.">
        <title>Genome Features and Biochemical Characteristics of a Robust, Fast Growing and Naturally Transformable Cyanobacterium Synechococcus elongatus PCC 11801 Isolated from India.</title>
        <authorList>
            <person name="Jaiswal D."/>
            <person name="Sengupta A."/>
            <person name="Sohoni S."/>
            <person name="Sengupta S."/>
            <person name="Phadnavis A.G."/>
            <person name="Pakrasi H.B."/>
            <person name="Wangikar P.P."/>
        </authorList>
    </citation>
    <scope>NUCLEOTIDE SEQUENCE [LARGE SCALE GENOMIC DNA]</scope>
    <source>
        <strain evidence="1 2">PCC 11801</strain>
    </source>
</reference>
<evidence type="ECO:0008006" key="3">
    <source>
        <dbReference type="Google" id="ProtNLM"/>
    </source>
</evidence>
<dbReference type="Proteomes" id="UP000267249">
    <property type="component" value="Chromosome"/>
</dbReference>
<dbReference type="EMBL" id="CP030139">
    <property type="protein sequence ID" value="WVS92464.1"/>
    <property type="molecule type" value="Genomic_DNA"/>
</dbReference>
<accession>A0AAQ3MBI9</accession>
<evidence type="ECO:0000313" key="1">
    <source>
        <dbReference type="EMBL" id="WVS92464.1"/>
    </source>
</evidence>
<dbReference type="RefSeq" id="WP_208674652.1">
    <property type="nucleotide sequence ID" value="NZ_CP030139.2"/>
</dbReference>
<protein>
    <recommendedName>
        <fullName evidence="3">Isochorismate synthase</fullName>
    </recommendedName>
</protein>
<proteinExistence type="predicted"/>
<sequence length="47" mass="5143">MRKLKAALKSVIHFLSEAAGRFFTPAEEIPEIGVQPYSEVPPNSAQS</sequence>
<gene>
    <name evidence="1" type="ORF">DOP62_13830</name>
</gene>
<dbReference type="AlphaFoldDB" id="A0AAQ3MBI9"/>
<organism evidence="1 2">
    <name type="scientific">Synechococcus elongatus PCC 11801</name>
    <dbReference type="NCBI Taxonomy" id="2219813"/>
    <lineage>
        <taxon>Bacteria</taxon>
        <taxon>Bacillati</taxon>
        <taxon>Cyanobacteriota</taxon>
        <taxon>Cyanophyceae</taxon>
        <taxon>Synechococcales</taxon>
        <taxon>Synechococcaceae</taxon>
        <taxon>Synechococcus</taxon>
    </lineage>
</organism>
<evidence type="ECO:0000313" key="2">
    <source>
        <dbReference type="Proteomes" id="UP000267249"/>
    </source>
</evidence>
<name>A0AAQ3MBI9_SYNEL</name>